<reference evidence="4 5" key="1">
    <citation type="submission" date="2018-05" db="EMBL/GenBank/DDBJ databases">
        <title>Draft genome sequence of Scytalidium lignicola DSM 105466, a ubiquitous saprotrophic fungus.</title>
        <authorList>
            <person name="Buettner E."/>
            <person name="Gebauer A.M."/>
            <person name="Hofrichter M."/>
            <person name="Liers C."/>
            <person name="Kellner H."/>
        </authorList>
    </citation>
    <scope>NUCLEOTIDE SEQUENCE [LARGE SCALE GENOMIC DNA]</scope>
    <source>
        <strain evidence="4 5">DSM 105466</strain>
    </source>
</reference>
<dbReference type="GO" id="GO:0005829">
    <property type="term" value="C:cytosol"/>
    <property type="evidence" value="ECO:0007669"/>
    <property type="project" value="TreeGrafter"/>
</dbReference>
<keyword evidence="1" id="KW-0479">Metal-binding</keyword>
<name>A0A3E2H9J2_SCYLI</name>
<dbReference type="SUPFAM" id="SSF53639">
    <property type="entry name" value="AraD/HMP-PK domain-like"/>
    <property type="match status" value="1"/>
</dbReference>
<protein>
    <recommendedName>
        <fullName evidence="3">Class II aldolase/adducin N-terminal domain-containing protein</fullName>
    </recommendedName>
</protein>
<evidence type="ECO:0000256" key="2">
    <source>
        <dbReference type="ARBA" id="ARBA00023239"/>
    </source>
</evidence>
<comment type="caution">
    <text evidence="4">The sequence shown here is derived from an EMBL/GenBank/DDBJ whole genome shotgun (WGS) entry which is preliminary data.</text>
</comment>
<feature type="domain" description="Class II aldolase/adducin N-terminal" evidence="3">
    <location>
        <begin position="4"/>
        <end position="165"/>
    </location>
</feature>
<dbReference type="STRING" id="5539.A0A3E2H9J2"/>
<sequence length="228" mass="25057">MCRNTAPATVSSRNDLIEYWVDNAEPVDPNAAPGYAERCIHSEVLKRYPEVNSVIHSHSDAVVPYTISGVPLKPCYHMSGFLHSSGAPVYDNAKHLRPGVDIPDMLVRNTHLGAALASKFSTASSTSPDQSVVLMRGHGMTVVGPTIQDCVLRAIYTQNNATIQTTALLTRAAWRSELAQGQEPAEPIHYLSEEEANAAMEMTKWSAMRPWKLWLREVEAAGLYVNRG</sequence>
<dbReference type="Proteomes" id="UP000258309">
    <property type="component" value="Unassembled WGS sequence"/>
</dbReference>
<dbReference type="GO" id="GO:0046872">
    <property type="term" value="F:metal ion binding"/>
    <property type="evidence" value="ECO:0007669"/>
    <property type="project" value="UniProtKB-KW"/>
</dbReference>
<dbReference type="SMART" id="SM01007">
    <property type="entry name" value="Aldolase_II"/>
    <property type="match status" value="1"/>
</dbReference>
<dbReference type="AlphaFoldDB" id="A0A3E2H9J2"/>
<dbReference type="PANTHER" id="PTHR22789:SF0">
    <property type="entry name" value="3-OXO-TETRONATE 4-PHOSPHATE DECARBOXYLASE-RELATED"/>
    <property type="match status" value="1"/>
</dbReference>
<dbReference type="PANTHER" id="PTHR22789">
    <property type="entry name" value="FUCULOSE PHOSPHATE ALDOLASE"/>
    <property type="match status" value="1"/>
</dbReference>
<gene>
    <name evidence="4" type="ORF">B7463_g6228</name>
</gene>
<dbReference type="InterPro" id="IPR001303">
    <property type="entry name" value="Aldolase_II/adducin_N"/>
</dbReference>
<dbReference type="InterPro" id="IPR036409">
    <property type="entry name" value="Aldolase_II/adducin_N_sf"/>
</dbReference>
<dbReference type="Gene3D" id="3.40.225.10">
    <property type="entry name" value="Class II aldolase/adducin N-terminal domain"/>
    <property type="match status" value="1"/>
</dbReference>
<evidence type="ECO:0000259" key="3">
    <source>
        <dbReference type="SMART" id="SM01007"/>
    </source>
</evidence>
<dbReference type="GO" id="GO:0016832">
    <property type="term" value="F:aldehyde-lyase activity"/>
    <property type="evidence" value="ECO:0007669"/>
    <property type="project" value="TreeGrafter"/>
</dbReference>
<dbReference type="Pfam" id="PF00596">
    <property type="entry name" value="Aldolase_II"/>
    <property type="match status" value="1"/>
</dbReference>
<keyword evidence="5" id="KW-1185">Reference proteome</keyword>
<dbReference type="InterPro" id="IPR050197">
    <property type="entry name" value="Aldolase_class_II_sugar_metab"/>
</dbReference>
<accession>A0A3E2H9J2</accession>
<feature type="non-terminal residue" evidence="4">
    <location>
        <position position="1"/>
    </location>
</feature>
<dbReference type="OMA" id="WDAASHY"/>
<dbReference type="EMBL" id="NCSJ02000108">
    <property type="protein sequence ID" value="RFU30116.1"/>
    <property type="molecule type" value="Genomic_DNA"/>
</dbReference>
<keyword evidence="2" id="KW-0456">Lyase</keyword>
<dbReference type="GO" id="GO:0019323">
    <property type="term" value="P:pentose catabolic process"/>
    <property type="evidence" value="ECO:0007669"/>
    <property type="project" value="TreeGrafter"/>
</dbReference>
<evidence type="ECO:0000313" key="4">
    <source>
        <dbReference type="EMBL" id="RFU30116.1"/>
    </source>
</evidence>
<dbReference type="OrthoDB" id="2932980at2759"/>
<evidence type="ECO:0000256" key="1">
    <source>
        <dbReference type="ARBA" id="ARBA00022723"/>
    </source>
</evidence>
<organism evidence="4 5">
    <name type="scientific">Scytalidium lignicola</name>
    <name type="common">Hyphomycete</name>
    <dbReference type="NCBI Taxonomy" id="5539"/>
    <lineage>
        <taxon>Eukaryota</taxon>
        <taxon>Fungi</taxon>
        <taxon>Dikarya</taxon>
        <taxon>Ascomycota</taxon>
        <taxon>Pezizomycotina</taxon>
        <taxon>Leotiomycetes</taxon>
        <taxon>Leotiomycetes incertae sedis</taxon>
        <taxon>Scytalidium</taxon>
    </lineage>
</organism>
<proteinExistence type="predicted"/>
<feature type="non-terminal residue" evidence="4">
    <location>
        <position position="228"/>
    </location>
</feature>
<evidence type="ECO:0000313" key="5">
    <source>
        <dbReference type="Proteomes" id="UP000258309"/>
    </source>
</evidence>